<reference evidence="1" key="1">
    <citation type="journal article" date="2020" name="Nature">
        <title>Giant virus diversity and host interactions through global metagenomics.</title>
        <authorList>
            <person name="Schulz F."/>
            <person name="Roux S."/>
            <person name="Paez-Espino D."/>
            <person name="Jungbluth S."/>
            <person name="Walsh D.A."/>
            <person name="Denef V.J."/>
            <person name="McMahon K.D."/>
            <person name="Konstantinidis K.T."/>
            <person name="Eloe-Fadrosh E.A."/>
            <person name="Kyrpides N.C."/>
            <person name="Woyke T."/>
        </authorList>
    </citation>
    <scope>NUCLEOTIDE SEQUENCE</scope>
    <source>
        <strain evidence="1">GVMAG-M-3300027708-5</strain>
    </source>
</reference>
<dbReference type="EMBL" id="MN740404">
    <property type="protein sequence ID" value="QHU04691.1"/>
    <property type="molecule type" value="Genomic_DNA"/>
</dbReference>
<evidence type="ECO:0000313" key="1">
    <source>
        <dbReference type="EMBL" id="QHU04691.1"/>
    </source>
</evidence>
<sequence length="406" mass="48465">MKEISKQIIHFLDSTVSSKLSHTPHIHFSHEATPMLATIFHKMKEAEDEFEKAVIQEKWINFEHTKIPRGVDYHYSPEMARSEIEKIAKFGCIFTFKMGTREIQVSIIFEKTTQNNTRYCNDSLKRIFMWLYVSTHYASTQCSRRLNIYLYLTELKKTLPSLHEHIKQEHANSGFTTTCSTVSEIHIYREEEWFKVLIHETFHNMGLDFSGMDNSQINKCILSIFPIKTTEKCFFESYCEMWAEIMNVMFISFLSTKTRTIDELIKKTKKMLKKEQEFSLFQCVKVLRNFGLGYEDLYSTTPQAQHARLYKYKEKTPIFAYFVLKSMMMFFVGDYIHWCAIHNQGSLQFSHFDKNLIDYCGFIREHYQRIEYLQSIKLLETWFNRHCKKIDNVKMLQTLRMSVHEF</sequence>
<dbReference type="AlphaFoldDB" id="A0A6C0JI55"/>
<name>A0A6C0JI55_9ZZZZ</name>
<proteinExistence type="predicted"/>
<protein>
    <submittedName>
        <fullName evidence="1">Uncharacterized protein</fullName>
    </submittedName>
</protein>
<accession>A0A6C0JI55</accession>
<organism evidence="1">
    <name type="scientific">viral metagenome</name>
    <dbReference type="NCBI Taxonomy" id="1070528"/>
    <lineage>
        <taxon>unclassified sequences</taxon>
        <taxon>metagenomes</taxon>
        <taxon>organismal metagenomes</taxon>
    </lineage>
</organism>